<reference evidence="1 2" key="1">
    <citation type="submission" date="2020-08" db="EMBL/GenBank/DDBJ databases">
        <title>Description of novel Pseudomonas species.</title>
        <authorList>
            <person name="Duman M."/>
            <person name="Mulet M."/>
            <person name="Altun S."/>
            <person name="Saticioglu I.B."/>
            <person name="Lalucat J."/>
            <person name="Garcia-Valdes E."/>
        </authorList>
    </citation>
    <scope>NUCLEOTIDE SEQUENCE [LARGE SCALE GENOMIC DNA]</scope>
    <source>
        <strain evidence="1 2">P155</strain>
    </source>
</reference>
<evidence type="ECO:0000313" key="1">
    <source>
        <dbReference type="EMBL" id="MBF6037243.1"/>
    </source>
</evidence>
<keyword evidence="2" id="KW-1185">Reference proteome</keyword>
<proteinExistence type="predicted"/>
<protein>
    <submittedName>
        <fullName evidence="1">Uncharacterized protein</fullName>
    </submittedName>
</protein>
<dbReference type="EMBL" id="JACOPX010000046">
    <property type="protein sequence ID" value="MBF6037243.1"/>
    <property type="molecule type" value="Genomic_DNA"/>
</dbReference>
<dbReference type="Proteomes" id="UP000722111">
    <property type="component" value="Unassembled WGS sequence"/>
</dbReference>
<comment type="caution">
    <text evidence="1">The sequence shown here is derived from an EMBL/GenBank/DDBJ whole genome shotgun (WGS) entry which is preliminary data.</text>
</comment>
<sequence>MTAGLANKGYEPSMVLKAENYASTQVRTFEQSKEDFLNILKSFRLQPGMDSLTGK</sequence>
<name>A0ABS0BTP0_9PSED</name>
<accession>A0ABS0BTP0</accession>
<evidence type="ECO:0000313" key="2">
    <source>
        <dbReference type="Proteomes" id="UP000722111"/>
    </source>
</evidence>
<gene>
    <name evidence="1" type="ORF">H8F23_28695</name>
</gene>
<organism evidence="1 2">
    <name type="scientific">Pseudomonas neuropathica</name>
    <dbReference type="NCBI Taxonomy" id="2730425"/>
    <lineage>
        <taxon>Bacteria</taxon>
        <taxon>Pseudomonadati</taxon>
        <taxon>Pseudomonadota</taxon>
        <taxon>Gammaproteobacteria</taxon>
        <taxon>Pseudomonadales</taxon>
        <taxon>Pseudomonadaceae</taxon>
        <taxon>Pseudomonas</taxon>
    </lineage>
</organism>